<evidence type="ECO:0000256" key="3">
    <source>
        <dbReference type="ARBA" id="ARBA00023082"/>
    </source>
</evidence>
<dbReference type="Gene3D" id="1.10.1740.10">
    <property type="match status" value="1"/>
</dbReference>
<evidence type="ECO:0000256" key="2">
    <source>
        <dbReference type="ARBA" id="ARBA00023015"/>
    </source>
</evidence>
<evidence type="ECO:0000259" key="7">
    <source>
        <dbReference type="Pfam" id="PF08281"/>
    </source>
</evidence>
<comment type="similarity">
    <text evidence="1">Belongs to the sigma-70 factor family. ECF subfamily.</text>
</comment>
<accession>A0A4Y3KKZ6</accession>
<dbReference type="InterPro" id="IPR013325">
    <property type="entry name" value="RNA_pol_sigma_r2"/>
</dbReference>
<dbReference type="GO" id="GO:0016987">
    <property type="term" value="F:sigma factor activity"/>
    <property type="evidence" value="ECO:0007669"/>
    <property type="project" value="UniProtKB-KW"/>
</dbReference>
<sequence length="173" mass="19169">MLDQLVRERYPRLLSRATLLCGSRHDAEDLVQDALVATFGGRARFDSIGEAEHYVRRAIATRFIDRGRRTTRERDAHRRLAGHAQPVVEIQLPGLTRELVDALAQLPPRTRACVVLRHLEDLSVRETADTLNLSEGAVKRYTADAVALLNAALGTTAPAETIPVQTTEVRRGA</sequence>
<gene>
    <name evidence="8" type="ORF">CGE01nite_19430</name>
</gene>
<dbReference type="PANTHER" id="PTHR43133">
    <property type="entry name" value="RNA POLYMERASE ECF-TYPE SIGMA FACTO"/>
    <property type="match status" value="1"/>
</dbReference>
<dbReference type="InterPro" id="IPR007627">
    <property type="entry name" value="RNA_pol_sigma70_r2"/>
</dbReference>
<dbReference type="NCBIfam" id="TIGR02937">
    <property type="entry name" value="sigma70-ECF"/>
    <property type="match status" value="1"/>
</dbReference>
<dbReference type="GO" id="GO:0006352">
    <property type="term" value="P:DNA-templated transcription initiation"/>
    <property type="evidence" value="ECO:0007669"/>
    <property type="project" value="InterPro"/>
</dbReference>
<evidence type="ECO:0000313" key="8">
    <source>
        <dbReference type="EMBL" id="GEA84692.1"/>
    </source>
</evidence>
<keyword evidence="4" id="KW-0238">DNA-binding</keyword>
<dbReference type="Pfam" id="PF08281">
    <property type="entry name" value="Sigma70_r4_2"/>
    <property type="match status" value="1"/>
</dbReference>
<evidence type="ECO:0000313" key="9">
    <source>
        <dbReference type="Proteomes" id="UP000320461"/>
    </source>
</evidence>
<proteinExistence type="inferred from homology"/>
<dbReference type="InterPro" id="IPR013324">
    <property type="entry name" value="RNA_pol_sigma_r3/r4-like"/>
</dbReference>
<evidence type="ECO:0000256" key="4">
    <source>
        <dbReference type="ARBA" id="ARBA00023125"/>
    </source>
</evidence>
<dbReference type="InterPro" id="IPR014284">
    <property type="entry name" value="RNA_pol_sigma-70_dom"/>
</dbReference>
<dbReference type="GO" id="GO:0003677">
    <property type="term" value="F:DNA binding"/>
    <property type="evidence" value="ECO:0007669"/>
    <property type="project" value="UniProtKB-KW"/>
</dbReference>
<dbReference type="SUPFAM" id="SSF88946">
    <property type="entry name" value="Sigma2 domain of RNA polymerase sigma factors"/>
    <property type="match status" value="1"/>
</dbReference>
<dbReference type="InterPro" id="IPR036388">
    <property type="entry name" value="WH-like_DNA-bd_sf"/>
</dbReference>
<reference evidence="8 9" key="1">
    <citation type="submission" date="2019-06" db="EMBL/GenBank/DDBJ databases">
        <title>Whole genome shotgun sequence of Cellulomonas gelida NBRC 3748.</title>
        <authorList>
            <person name="Hosoyama A."/>
            <person name="Uohara A."/>
            <person name="Ohji S."/>
            <person name="Ichikawa N."/>
        </authorList>
    </citation>
    <scope>NUCLEOTIDE SEQUENCE [LARGE SCALE GENOMIC DNA]</scope>
    <source>
        <strain evidence="8 9">NBRC 3748</strain>
    </source>
</reference>
<dbReference type="CDD" id="cd06171">
    <property type="entry name" value="Sigma70_r4"/>
    <property type="match status" value="1"/>
</dbReference>
<dbReference type="PANTHER" id="PTHR43133:SF50">
    <property type="entry name" value="ECF RNA POLYMERASE SIGMA FACTOR SIGM"/>
    <property type="match status" value="1"/>
</dbReference>
<keyword evidence="9" id="KW-1185">Reference proteome</keyword>
<protein>
    <submittedName>
        <fullName evidence="8">RNA polymerase sigma factor</fullName>
    </submittedName>
</protein>
<dbReference type="SUPFAM" id="SSF88659">
    <property type="entry name" value="Sigma3 and sigma4 domains of RNA polymerase sigma factors"/>
    <property type="match status" value="1"/>
</dbReference>
<name>A0A4Y3KKZ6_9CELL</name>
<dbReference type="Proteomes" id="UP000320461">
    <property type="component" value="Unassembled WGS sequence"/>
</dbReference>
<feature type="domain" description="RNA polymerase sigma-70 region 2" evidence="6">
    <location>
        <begin position="5"/>
        <end position="72"/>
    </location>
</feature>
<evidence type="ECO:0000256" key="5">
    <source>
        <dbReference type="ARBA" id="ARBA00023163"/>
    </source>
</evidence>
<evidence type="ECO:0000256" key="1">
    <source>
        <dbReference type="ARBA" id="ARBA00010641"/>
    </source>
</evidence>
<comment type="caution">
    <text evidence="8">The sequence shown here is derived from an EMBL/GenBank/DDBJ whole genome shotgun (WGS) entry which is preliminary data.</text>
</comment>
<keyword evidence="3" id="KW-0731">Sigma factor</keyword>
<dbReference type="AlphaFoldDB" id="A0A4Y3KKZ6"/>
<dbReference type="InterPro" id="IPR013249">
    <property type="entry name" value="RNA_pol_sigma70_r4_t2"/>
</dbReference>
<dbReference type="Pfam" id="PF04542">
    <property type="entry name" value="Sigma70_r2"/>
    <property type="match status" value="1"/>
</dbReference>
<organism evidence="8 9">
    <name type="scientific">Cellulomonas gelida</name>
    <dbReference type="NCBI Taxonomy" id="1712"/>
    <lineage>
        <taxon>Bacteria</taxon>
        <taxon>Bacillati</taxon>
        <taxon>Actinomycetota</taxon>
        <taxon>Actinomycetes</taxon>
        <taxon>Micrococcales</taxon>
        <taxon>Cellulomonadaceae</taxon>
        <taxon>Cellulomonas</taxon>
    </lineage>
</organism>
<dbReference type="InterPro" id="IPR039425">
    <property type="entry name" value="RNA_pol_sigma-70-like"/>
</dbReference>
<keyword evidence="5" id="KW-0804">Transcription</keyword>
<feature type="domain" description="RNA polymerase sigma factor 70 region 4 type 2" evidence="7">
    <location>
        <begin position="97"/>
        <end position="147"/>
    </location>
</feature>
<dbReference type="Gene3D" id="1.10.10.10">
    <property type="entry name" value="Winged helix-like DNA-binding domain superfamily/Winged helix DNA-binding domain"/>
    <property type="match status" value="1"/>
</dbReference>
<dbReference type="EMBL" id="BJLQ01000018">
    <property type="protein sequence ID" value="GEA84692.1"/>
    <property type="molecule type" value="Genomic_DNA"/>
</dbReference>
<keyword evidence="2" id="KW-0805">Transcription regulation</keyword>
<evidence type="ECO:0000259" key="6">
    <source>
        <dbReference type="Pfam" id="PF04542"/>
    </source>
</evidence>